<feature type="non-terminal residue" evidence="1">
    <location>
        <position position="1"/>
    </location>
</feature>
<organism evidence="1">
    <name type="scientific">marine sediment metagenome</name>
    <dbReference type="NCBI Taxonomy" id="412755"/>
    <lineage>
        <taxon>unclassified sequences</taxon>
        <taxon>metagenomes</taxon>
        <taxon>ecological metagenomes</taxon>
    </lineage>
</organism>
<sequence>CIGCGSEDVYGVTRIVGYYSKITNWNKNKIGELKDRHFGNYKLVVSE</sequence>
<protein>
    <submittedName>
        <fullName evidence="1">Uncharacterized protein</fullName>
    </submittedName>
</protein>
<dbReference type="GO" id="GO:0008998">
    <property type="term" value="F:ribonucleoside-triphosphate reductase (thioredoxin) activity"/>
    <property type="evidence" value="ECO:0007669"/>
    <property type="project" value="InterPro"/>
</dbReference>
<comment type="caution">
    <text evidence="1">The sequence shown here is derived from an EMBL/GenBank/DDBJ whole genome shotgun (WGS) entry which is preliminary data.</text>
</comment>
<dbReference type="AlphaFoldDB" id="X0TJA7"/>
<dbReference type="InterPro" id="IPR012833">
    <property type="entry name" value="NrdD"/>
</dbReference>
<name>X0TJA7_9ZZZZ</name>
<evidence type="ECO:0000313" key="1">
    <source>
        <dbReference type="EMBL" id="GAF88242.1"/>
    </source>
</evidence>
<proteinExistence type="predicted"/>
<dbReference type="EMBL" id="BARS01016557">
    <property type="protein sequence ID" value="GAF88242.1"/>
    <property type="molecule type" value="Genomic_DNA"/>
</dbReference>
<dbReference type="Pfam" id="PF13597">
    <property type="entry name" value="NRDD"/>
    <property type="match status" value="1"/>
</dbReference>
<accession>X0TJA7</accession>
<gene>
    <name evidence="1" type="ORF">S01H1_27221</name>
</gene>
<reference evidence="1" key="1">
    <citation type="journal article" date="2014" name="Front. Microbiol.">
        <title>High frequency of phylogenetically diverse reductive dehalogenase-homologous genes in deep subseafloor sedimentary metagenomes.</title>
        <authorList>
            <person name="Kawai M."/>
            <person name="Futagami T."/>
            <person name="Toyoda A."/>
            <person name="Takaki Y."/>
            <person name="Nishi S."/>
            <person name="Hori S."/>
            <person name="Arai W."/>
            <person name="Tsubouchi T."/>
            <person name="Morono Y."/>
            <person name="Uchiyama I."/>
            <person name="Ito T."/>
            <person name="Fujiyama A."/>
            <person name="Inagaki F."/>
            <person name="Takami H."/>
        </authorList>
    </citation>
    <scope>NUCLEOTIDE SEQUENCE</scope>
    <source>
        <strain evidence="1">Expedition CK06-06</strain>
    </source>
</reference>
<dbReference type="GO" id="GO:0006260">
    <property type="term" value="P:DNA replication"/>
    <property type="evidence" value="ECO:0007669"/>
    <property type="project" value="InterPro"/>
</dbReference>